<keyword evidence="2" id="KW-1185">Reference proteome</keyword>
<dbReference type="Proteomes" id="UP000530660">
    <property type="component" value="Unassembled WGS sequence"/>
</dbReference>
<comment type="caution">
    <text evidence="1">The sequence shown here is derived from an EMBL/GenBank/DDBJ whole genome shotgun (WGS) entry which is preliminary data.</text>
</comment>
<dbReference type="EMBL" id="VWRR01000014">
    <property type="protein sequence ID" value="KAF6001543.1"/>
    <property type="molecule type" value="Genomic_DNA"/>
</dbReference>
<evidence type="ECO:0000313" key="1">
    <source>
        <dbReference type="EMBL" id="KAF6001543.1"/>
    </source>
</evidence>
<gene>
    <name evidence="1" type="primary">GCN1L1_2</name>
    <name evidence="1" type="ORF">F1559_002975</name>
</gene>
<sequence length="222" mass="25118">MQQAERDRYQAARRLYEEQLLVYQGRKARYELLKGQQHRLHLALAGIWAGWCERLASAQLDTANRSLCGLLLGSMEAVHRLAEHMRWLRGREIWRALLKLAQTMTVASADAADELDSGTQMRSLAGLLSASRCDWLDQFDPQPNECGTLGQFKLSFIRNQIRTMETGAVGRPVAFQKLTLIASTLALAGRERRIRPRDSMACTLRTCTALWLCRGADQTVSR</sequence>
<dbReference type="AlphaFoldDB" id="A0A7J7IEL9"/>
<accession>A0A7J7IEL9</accession>
<name>A0A7J7IEL9_9RHOD</name>
<protein>
    <submittedName>
        <fullName evidence="1">GCN1 proteinral control of amino-acid synthesis 1-like 1</fullName>
    </submittedName>
</protein>
<organism evidence="1 2">
    <name type="scientific">Cyanidiococcus yangmingshanensis</name>
    <dbReference type="NCBI Taxonomy" id="2690220"/>
    <lineage>
        <taxon>Eukaryota</taxon>
        <taxon>Rhodophyta</taxon>
        <taxon>Bangiophyceae</taxon>
        <taxon>Cyanidiales</taxon>
        <taxon>Cyanidiaceae</taxon>
        <taxon>Cyanidiococcus</taxon>
    </lineage>
</organism>
<evidence type="ECO:0000313" key="2">
    <source>
        <dbReference type="Proteomes" id="UP000530660"/>
    </source>
</evidence>
<proteinExistence type="predicted"/>
<reference evidence="1 2" key="1">
    <citation type="journal article" date="2020" name="J. Phycol.">
        <title>Comparative genome analysis reveals Cyanidiococcus gen. nov., a new extremophilic red algal genus sister to Cyanidioschyzon (Cyanidioschyzonaceae, Rhodophyta).</title>
        <authorList>
            <person name="Liu S.-L."/>
            <person name="Chiang Y.-R."/>
            <person name="Yoon H.S."/>
            <person name="Fu H.-Y."/>
        </authorList>
    </citation>
    <scope>NUCLEOTIDE SEQUENCE [LARGE SCALE GENOMIC DNA]</scope>
    <source>
        <strain evidence="1 2">THAL066</strain>
    </source>
</reference>